<organism evidence="1 2">
    <name type="scientific">Fodinibius roseus</name>
    <dbReference type="NCBI Taxonomy" id="1194090"/>
    <lineage>
        <taxon>Bacteria</taxon>
        <taxon>Pseudomonadati</taxon>
        <taxon>Balneolota</taxon>
        <taxon>Balneolia</taxon>
        <taxon>Balneolales</taxon>
        <taxon>Balneolaceae</taxon>
        <taxon>Fodinibius</taxon>
    </lineage>
</organism>
<evidence type="ECO:0000313" key="2">
    <source>
        <dbReference type="Proteomes" id="UP000184041"/>
    </source>
</evidence>
<proteinExistence type="predicted"/>
<dbReference type="Proteomes" id="UP000184041">
    <property type="component" value="Unassembled WGS sequence"/>
</dbReference>
<reference evidence="1 2" key="1">
    <citation type="submission" date="2016-11" db="EMBL/GenBank/DDBJ databases">
        <authorList>
            <person name="Jaros S."/>
            <person name="Januszkiewicz K."/>
            <person name="Wedrychowicz H."/>
        </authorList>
    </citation>
    <scope>NUCLEOTIDE SEQUENCE [LARGE SCALE GENOMIC DNA]</scope>
    <source>
        <strain evidence="1 2">DSM 21986</strain>
    </source>
</reference>
<name>A0A1M5I846_9BACT</name>
<dbReference type="AlphaFoldDB" id="A0A1M5I846"/>
<evidence type="ECO:0000313" key="1">
    <source>
        <dbReference type="EMBL" id="SHG24100.1"/>
    </source>
</evidence>
<gene>
    <name evidence="1" type="ORF">SAMN05443144_12252</name>
</gene>
<protein>
    <submittedName>
        <fullName evidence="1">Uncharacterized protein</fullName>
    </submittedName>
</protein>
<dbReference type="EMBL" id="FQUS01000022">
    <property type="protein sequence ID" value="SHG24100.1"/>
    <property type="molecule type" value="Genomic_DNA"/>
</dbReference>
<sequence length="52" mass="5937">MISLDFETLICLVRCDKKRDTNPLVTVASSLHPKKAPSYEVRVGWSNLRNSF</sequence>
<keyword evidence="2" id="KW-1185">Reference proteome</keyword>
<accession>A0A1M5I846</accession>